<proteinExistence type="predicted"/>
<name>A0A561WA49_ACTTI</name>
<keyword evidence="3" id="KW-0804">Transcription</keyword>
<evidence type="ECO:0000256" key="3">
    <source>
        <dbReference type="ARBA" id="ARBA00023163"/>
    </source>
</evidence>
<evidence type="ECO:0000256" key="4">
    <source>
        <dbReference type="PROSITE-ProRule" id="PRU00335"/>
    </source>
</evidence>
<dbReference type="GO" id="GO:0000976">
    <property type="term" value="F:transcription cis-regulatory region binding"/>
    <property type="evidence" value="ECO:0007669"/>
    <property type="project" value="TreeGrafter"/>
</dbReference>
<dbReference type="AlphaFoldDB" id="A0A561WA49"/>
<feature type="domain" description="HTH tetR-type" evidence="5">
    <location>
        <begin position="7"/>
        <end position="67"/>
    </location>
</feature>
<sequence length="186" mass="19585">MPRPTKQQIDDEILDAAAHLFARHGFKETSVQRIADAVGYSKTGLLHRFPTKEALQEAVVERCVGQLREIATTVVTLPAGPDRDRSVISGIARLALGQPGVVALLLSCLLAEPESDFGAALEMIGGEVAAAFGDEPFVDPRRAIRVTGALGALAVASVAMRDCITADAVTTLVDVAYDALGHSSTH</sequence>
<dbReference type="InterPro" id="IPR009057">
    <property type="entry name" value="Homeodomain-like_sf"/>
</dbReference>
<dbReference type="Proteomes" id="UP000320239">
    <property type="component" value="Unassembled WGS sequence"/>
</dbReference>
<dbReference type="EMBL" id="VIWY01000003">
    <property type="protein sequence ID" value="TWG20737.1"/>
    <property type="molecule type" value="Genomic_DNA"/>
</dbReference>
<dbReference type="Gene3D" id="1.10.357.10">
    <property type="entry name" value="Tetracycline Repressor, domain 2"/>
    <property type="match status" value="1"/>
</dbReference>
<protein>
    <submittedName>
        <fullName evidence="6">TetR family transcriptional regulator</fullName>
    </submittedName>
</protein>
<keyword evidence="1" id="KW-0805">Transcription regulation</keyword>
<dbReference type="PROSITE" id="PS50977">
    <property type="entry name" value="HTH_TETR_2"/>
    <property type="match status" value="1"/>
</dbReference>
<accession>A0A561WA49</accession>
<dbReference type="PRINTS" id="PR00455">
    <property type="entry name" value="HTHTETR"/>
</dbReference>
<evidence type="ECO:0000256" key="2">
    <source>
        <dbReference type="ARBA" id="ARBA00023125"/>
    </source>
</evidence>
<evidence type="ECO:0000313" key="6">
    <source>
        <dbReference type="EMBL" id="TWG20737.1"/>
    </source>
</evidence>
<evidence type="ECO:0000313" key="7">
    <source>
        <dbReference type="Proteomes" id="UP000320239"/>
    </source>
</evidence>
<comment type="caution">
    <text evidence="6">The sequence shown here is derived from an EMBL/GenBank/DDBJ whole genome shotgun (WGS) entry which is preliminary data.</text>
</comment>
<dbReference type="SUPFAM" id="SSF46689">
    <property type="entry name" value="Homeodomain-like"/>
    <property type="match status" value="1"/>
</dbReference>
<dbReference type="Pfam" id="PF00440">
    <property type="entry name" value="TetR_N"/>
    <property type="match status" value="1"/>
</dbReference>
<keyword evidence="2 4" id="KW-0238">DNA-binding</keyword>
<evidence type="ECO:0000256" key="1">
    <source>
        <dbReference type="ARBA" id="ARBA00023015"/>
    </source>
</evidence>
<dbReference type="OrthoDB" id="3186364at2"/>
<dbReference type="PANTHER" id="PTHR30055:SF234">
    <property type="entry name" value="HTH-TYPE TRANSCRIPTIONAL REGULATOR BETI"/>
    <property type="match status" value="1"/>
</dbReference>
<dbReference type="RefSeq" id="WP_122979464.1">
    <property type="nucleotide sequence ID" value="NZ_BOMX01000105.1"/>
</dbReference>
<feature type="DNA-binding region" description="H-T-H motif" evidence="4">
    <location>
        <begin position="30"/>
        <end position="49"/>
    </location>
</feature>
<dbReference type="InterPro" id="IPR001647">
    <property type="entry name" value="HTH_TetR"/>
</dbReference>
<dbReference type="InterPro" id="IPR050109">
    <property type="entry name" value="HTH-type_TetR-like_transc_reg"/>
</dbReference>
<evidence type="ECO:0000259" key="5">
    <source>
        <dbReference type="PROSITE" id="PS50977"/>
    </source>
</evidence>
<organism evidence="6 7">
    <name type="scientific">Actinoplanes teichomyceticus</name>
    <dbReference type="NCBI Taxonomy" id="1867"/>
    <lineage>
        <taxon>Bacteria</taxon>
        <taxon>Bacillati</taxon>
        <taxon>Actinomycetota</taxon>
        <taxon>Actinomycetes</taxon>
        <taxon>Micromonosporales</taxon>
        <taxon>Micromonosporaceae</taxon>
        <taxon>Actinoplanes</taxon>
    </lineage>
</organism>
<dbReference type="GO" id="GO:0003700">
    <property type="term" value="F:DNA-binding transcription factor activity"/>
    <property type="evidence" value="ECO:0007669"/>
    <property type="project" value="TreeGrafter"/>
</dbReference>
<gene>
    <name evidence="6" type="ORF">FHX34_103266</name>
</gene>
<reference evidence="6 7" key="1">
    <citation type="submission" date="2019-06" db="EMBL/GenBank/DDBJ databases">
        <title>Sequencing the genomes of 1000 actinobacteria strains.</title>
        <authorList>
            <person name="Klenk H.-P."/>
        </authorList>
    </citation>
    <scope>NUCLEOTIDE SEQUENCE [LARGE SCALE GENOMIC DNA]</scope>
    <source>
        <strain evidence="6 7">DSM 43866</strain>
    </source>
</reference>
<keyword evidence="7" id="KW-1185">Reference proteome</keyword>
<dbReference type="PANTHER" id="PTHR30055">
    <property type="entry name" value="HTH-TYPE TRANSCRIPTIONAL REGULATOR RUTR"/>
    <property type="match status" value="1"/>
</dbReference>